<accession>A0ABZ1C2F5</accession>
<reference evidence="8 9" key="1">
    <citation type="submission" date="2023-12" db="EMBL/GenBank/DDBJ databases">
        <title>Description of an unclassified Opitutus bacterium of Verrucomicrobiota.</title>
        <authorList>
            <person name="Zhang D.-F."/>
        </authorList>
    </citation>
    <scope>NUCLEOTIDE SEQUENCE [LARGE SCALE GENOMIC DNA]</scope>
    <source>
        <strain evidence="8 9">WL0086</strain>
    </source>
</reference>
<evidence type="ECO:0000256" key="3">
    <source>
        <dbReference type="ARBA" id="ARBA00023082"/>
    </source>
</evidence>
<dbReference type="Proteomes" id="UP000738431">
    <property type="component" value="Chromosome"/>
</dbReference>
<dbReference type="RefSeq" id="WP_221032760.1">
    <property type="nucleotide sequence ID" value="NZ_CP139781.1"/>
</dbReference>
<keyword evidence="5" id="KW-0804">Transcription</keyword>
<dbReference type="EMBL" id="CP139781">
    <property type="protein sequence ID" value="WRQ85699.1"/>
    <property type="molecule type" value="Genomic_DNA"/>
</dbReference>
<gene>
    <name evidence="8" type="ORF">K1X11_012875</name>
</gene>
<dbReference type="SUPFAM" id="SSF88659">
    <property type="entry name" value="Sigma3 and sigma4 domains of RNA polymerase sigma factors"/>
    <property type="match status" value="1"/>
</dbReference>
<evidence type="ECO:0000259" key="7">
    <source>
        <dbReference type="Pfam" id="PF06056"/>
    </source>
</evidence>
<dbReference type="PANTHER" id="PTHR43133">
    <property type="entry name" value="RNA POLYMERASE ECF-TYPE SIGMA FACTO"/>
    <property type="match status" value="1"/>
</dbReference>
<dbReference type="SUPFAM" id="SSF88946">
    <property type="entry name" value="Sigma2 domain of RNA polymerase sigma factors"/>
    <property type="match status" value="1"/>
</dbReference>
<name>A0ABZ1C2F5_9BACT</name>
<protein>
    <submittedName>
        <fullName evidence="8">Sigma-70 family RNA polymerase sigma factor</fullName>
    </submittedName>
</protein>
<sequence>MPTLSQPSLLTRPSLLHRLRDWRDNSSWEEFHRLYRRFIHGLATRAGLSSSEADEVVQEVLQNVAQRISDYEIRDRRGAFRRWLMNQTRWRIADKFRQRDQASLPDGTHVVSPLNDHCDPMEDVPVENDIVDFWEVEWQQHILNTAMECLARQVPAKHFQAFELYSRQGWPVRRIAHDLEMNAATVYLIAHRLTKRLRNEVDRLRDRHG</sequence>
<dbReference type="Gene3D" id="1.10.10.10">
    <property type="entry name" value="Winged helix-like DNA-binding domain superfamily/Winged helix DNA-binding domain"/>
    <property type="match status" value="1"/>
</dbReference>
<organism evidence="8 9">
    <name type="scientific">Actomonas aquatica</name>
    <dbReference type="NCBI Taxonomy" id="2866162"/>
    <lineage>
        <taxon>Bacteria</taxon>
        <taxon>Pseudomonadati</taxon>
        <taxon>Verrucomicrobiota</taxon>
        <taxon>Opitutia</taxon>
        <taxon>Opitutales</taxon>
        <taxon>Opitutaceae</taxon>
        <taxon>Actomonas</taxon>
    </lineage>
</organism>
<keyword evidence="2" id="KW-0805">Transcription regulation</keyword>
<dbReference type="InterPro" id="IPR007627">
    <property type="entry name" value="RNA_pol_sigma70_r2"/>
</dbReference>
<comment type="similarity">
    <text evidence="1">Belongs to the sigma-70 factor family. ECF subfamily.</text>
</comment>
<dbReference type="InterPro" id="IPR039425">
    <property type="entry name" value="RNA_pol_sigma-70-like"/>
</dbReference>
<keyword evidence="3" id="KW-0731">Sigma factor</keyword>
<dbReference type="Gene3D" id="1.10.1740.10">
    <property type="match status" value="1"/>
</dbReference>
<dbReference type="InterPro" id="IPR010332">
    <property type="entry name" value="ATPase_terminase-su_N"/>
</dbReference>
<keyword evidence="4" id="KW-0238">DNA-binding</keyword>
<evidence type="ECO:0000256" key="1">
    <source>
        <dbReference type="ARBA" id="ARBA00010641"/>
    </source>
</evidence>
<dbReference type="InterPro" id="IPR014284">
    <property type="entry name" value="RNA_pol_sigma-70_dom"/>
</dbReference>
<feature type="domain" description="Terminase ATPase subunit N-terminal" evidence="7">
    <location>
        <begin position="160"/>
        <end position="192"/>
    </location>
</feature>
<proteinExistence type="inferred from homology"/>
<dbReference type="Pfam" id="PF04542">
    <property type="entry name" value="Sigma70_r2"/>
    <property type="match status" value="1"/>
</dbReference>
<dbReference type="InterPro" id="IPR013325">
    <property type="entry name" value="RNA_pol_sigma_r2"/>
</dbReference>
<evidence type="ECO:0000256" key="4">
    <source>
        <dbReference type="ARBA" id="ARBA00023125"/>
    </source>
</evidence>
<dbReference type="Pfam" id="PF06056">
    <property type="entry name" value="Terminase_5"/>
    <property type="match status" value="1"/>
</dbReference>
<dbReference type="NCBIfam" id="TIGR02937">
    <property type="entry name" value="sigma70-ECF"/>
    <property type="match status" value="1"/>
</dbReference>
<dbReference type="InterPro" id="IPR013324">
    <property type="entry name" value="RNA_pol_sigma_r3/r4-like"/>
</dbReference>
<keyword evidence="9" id="KW-1185">Reference proteome</keyword>
<dbReference type="PANTHER" id="PTHR43133:SF8">
    <property type="entry name" value="RNA POLYMERASE SIGMA FACTOR HI_1459-RELATED"/>
    <property type="match status" value="1"/>
</dbReference>
<evidence type="ECO:0000313" key="9">
    <source>
        <dbReference type="Proteomes" id="UP000738431"/>
    </source>
</evidence>
<evidence type="ECO:0000256" key="5">
    <source>
        <dbReference type="ARBA" id="ARBA00023163"/>
    </source>
</evidence>
<evidence type="ECO:0000259" key="6">
    <source>
        <dbReference type="Pfam" id="PF04542"/>
    </source>
</evidence>
<evidence type="ECO:0000313" key="8">
    <source>
        <dbReference type="EMBL" id="WRQ85699.1"/>
    </source>
</evidence>
<evidence type="ECO:0000256" key="2">
    <source>
        <dbReference type="ARBA" id="ARBA00023015"/>
    </source>
</evidence>
<feature type="domain" description="RNA polymerase sigma-70 region 2" evidence="6">
    <location>
        <begin position="33"/>
        <end position="100"/>
    </location>
</feature>
<dbReference type="InterPro" id="IPR036388">
    <property type="entry name" value="WH-like_DNA-bd_sf"/>
</dbReference>